<evidence type="ECO:0000256" key="2">
    <source>
        <dbReference type="ARBA" id="ARBA00022679"/>
    </source>
</evidence>
<keyword evidence="2 4" id="KW-0808">Transferase</keyword>
<dbReference type="Gene3D" id="3.90.550.10">
    <property type="entry name" value="Spore Coat Polysaccharide Biosynthesis Protein SpsA, Chain A"/>
    <property type="match status" value="1"/>
</dbReference>
<dbReference type="GO" id="GO:0016757">
    <property type="term" value="F:glycosyltransferase activity"/>
    <property type="evidence" value="ECO:0007669"/>
    <property type="project" value="UniProtKB-KW"/>
</dbReference>
<dbReference type="Proteomes" id="UP001460202">
    <property type="component" value="Unassembled WGS sequence"/>
</dbReference>
<evidence type="ECO:0000313" key="5">
    <source>
        <dbReference type="Proteomes" id="UP001460202"/>
    </source>
</evidence>
<protein>
    <submittedName>
        <fullName evidence="4">Glycosyltransferase family 2 protein</fullName>
        <ecNumber evidence="4">2.4.-.-</ecNumber>
    </submittedName>
</protein>
<proteinExistence type="predicted"/>
<keyword evidence="1 4" id="KW-0328">Glycosyltransferase</keyword>
<dbReference type="InterPro" id="IPR001173">
    <property type="entry name" value="Glyco_trans_2-like"/>
</dbReference>
<comment type="caution">
    <text evidence="4">The sequence shown here is derived from an EMBL/GenBank/DDBJ whole genome shotgun (WGS) entry which is preliminary data.</text>
</comment>
<name>A0ABV1H1P9_9BACT</name>
<sequence>MPSISNKSLITVIIPVYNAEKLITECIESVICQTVEYWNMILVNDGSSDQSGKICQMYAQRDDRITLINQHNGGPGKARNAGIDACKTPWFTFIDADDKLLPSYLGNFRVDLCKHNAVLSCQGLKRVDLKGNPLGEEYRFDNTVYAGENFMERAFCRDRLYSYGQSVGKLYNKSLCDKHNIRFNTEIRWSEDHLFYLQYLLWVEEIHTHAGCLYLYQLDAGQETLTHRPLPYSEAMAIFKCLYPAANAVVQKFGLEGTPVIDTINYHSVTAGFSNVLQNLYRENPNKYTRISILKELRVAMRQLHKKYNPYGTAAKLLKPMLLYFPLPLLDMMLSFKSYAK</sequence>
<dbReference type="Pfam" id="PF00535">
    <property type="entry name" value="Glycos_transf_2"/>
    <property type="match status" value="1"/>
</dbReference>
<reference evidence="4 5" key="1">
    <citation type="submission" date="2024-03" db="EMBL/GenBank/DDBJ databases">
        <title>Human intestinal bacterial collection.</title>
        <authorList>
            <person name="Pauvert C."/>
            <person name="Hitch T.C.A."/>
            <person name="Clavel T."/>
        </authorList>
    </citation>
    <scope>NUCLEOTIDE SEQUENCE [LARGE SCALE GENOMIC DNA]</scope>
    <source>
        <strain evidence="4 5">CLA-KB-H122</strain>
    </source>
</reference>
<evidence type="ECO:0000256" key="1">
    <source>
        <dbReference type="ARBA" id="ARBA00022676"/>
    </source>
</evidence>
<accession>A0ABV1H1P9</accession>
<dbReference type="EC" id="2.4.-.-" evidence="4"/>
<dbReference type="RefSeq" id="WP_129649906.1">
    <property type="nucleotide sequence ID" value="NZ_JBBMFL010000021.1"/>
</dbReference>
<gene>
    <name evidence="4" type="ORF">WMO46_14135</name>
</gene>
<keyword evidence="5" id="KW-1185">Reference proteome</keyword>
<dbReference type="PANTHER" id="PTHR22916:SF51">
    <property type="entry name" value="GLYCOSYLTRANSFERASE EPSH-RELATED"/>
    <property type="match status" value="1"/>
</dbReference>
<feature type="domain" description="Glycosyltransferase 2-like" evidence="3">
    <location>
        <begin position="11"/>
        <end position="177"/>
    </location>
</feature>
<evidence type="ECO:0000313" key="4">
    <source>
        <dbReference type="EMBL" id="MEQ2546083.1"/>
    </source>
</evidence>
<dbReference type="CDD" id="cd00761">
    <property type="entry name" value="Glyco_tranf_GTA_type"/>
    <property type="match status" value="1"/>
</dbReference>
<organism evidence="4 5">
    <name type="scientific">Alistipes intestinihominis</name>
    <dbReference type="NCBI Taxonomy" id="3133172"/>
    <lineage>
        <taxon>Bacteria</taxon>
        <taxon>Pseudomonadati</taxon>
        <taxon>Bacteroidota</taxon>
        <taxon>Bacteroidia</taxon>
        <taxon>Bacteroidales</taxon>
        <taxon>Rikenellaceae</taxon>
        <taxon>Alistipes</taxon>
    </lineage>
</organism>
<dbReference type="GeneID" id="78178446"/>
<dbReference type="InterPro" id="IPR029044">
    <property type="entry name" value="Nucleotide-diphossugar_trans"/>
</dbReference>
<evidence type="ECO:0000259" key="3">
    <source>
        <dbReference type="Pfam" id="PF00535"/>
    </source>
</evidence>
<dbReference type="PANTHER" id="PTHR22916">
    <property type="entry name" value="GLYCOSYLTRANSFERASE"/>
    <property type="match status" value="1"/>
</dbReference>
<dbReference type="SUPFAM" id="SSF53448">
    <property type="entry name" value="Nucleotide-diphospho-sugar transferases"/>
    <property type="match status" value="1"/>
</dbReference>
<dbReference type="EMBL" id="JBBMFL010000021">
    <property type="protein sequence ID" value="MEQ2546083.1"/>
    <property type="molecule type" value="Genomic_DNA"/>
</dbReference>